<dbReference type="PANTHER" id="PTHR17985">
    <property type="entry name" value="SER/THR-RICH PROTEIN T10 IN DGCR REGION"/>
    <property type="match status" value="1"/>
</dbReference>
<accession>A0A846MMG8</accession>
<sequence length="257" mass="29721">MCLIVWAQDVHPQYKLIFLANRDEFYERPAQPAHEWQHPAGVIAGKDLQAGGTWLGIHPCKGIAALTNYRNPKLIKEQAPSRGVLPVQYFLSQQSSLNYLVRLHPKSTDYNGFNLLLFDGRDMMYYSNIERIIKKVDKGIHGLSNALLNTPWPKLERCKQALSRQIEQHNISLEALFAIMEDTWRPPDELLPDTGVPREWERALASPFICTSTYGTRLTSVILWDKHDRVQFVEKWHATPCQKPGIRTFEIKMHLYE</sequence>
<evidence type="ECO:0000313" key="1">
    <source>
        <dbReference type="EMBL" id="NIK72661.1"/>
    </source>
</evidence>
<gene>
    <name evidence="1" type="ORF">FHS56_000147</name>
</gene>
<reference evidence="1 2" key="1">
    <citation type="submission" date="2020-03" db="EMBL/GenBank/DDBJ databases">
        <title>Genomic Encyclopedia of Type Strains, Phase IV (KMG-IV): sequencing the most valuable type-strain genomes for metagenomic binning, comparative biology and taxonomic classification.</title>
        <authorList>
            <person name="Goeker M."/>
        </authorList>
    </citation>
    <scope>NUCLEOTIDE SEQUENCE [LARGE SCALE GENOMIC DNA]</scope>
    <source>
        <strain evidence="1 2">DSM 5718</strain>
    </source>
</reference>
<dbReference type="Pfam" id="PF05742">
    <property type="entry name" value="TANGO2"/>
    <property type="match status" value="1"/>
</dbReference>
<protein>
    <submittedName>
        <fullName evidence="1">Uncharacterized protein with NRDE domain</fullName>
    </submittedName>
</protein>
<dbReference type="Proteomes" id="UP000537126">
    <property type="component" value="Unassembled WGS sequence"/>
</dbReference>
<evidence type="ECO:0000313" key="2">
    <source>
        <dbReference type="Proteomes" id="UP000537126"/>
    </source>
</evidence>
<organism evidence="1 2">
    <name type="scientific">Thermonema lapsum</name>
    <dbReference type="NCBI Taxonomy" id="28195"/>
    <lineage>
        <taxon>Bacteria</taxon>
        <taxon>Pseudomonadati</taxon>
        <taxon>Bacteroidota</taxon>
        <taxon>Cytophagia</taxon>
        <taxon>Cytophagales</taxon>
        <taxon>Thermonemataceae</taxon>
        <taxon>Thermonema</taxon>
    </lineage>
</organism>
<dbReference type="RefSeq" id="WP_166917978.1">
    <property type="nucleotide sequence ID" value="NZ_JAASRN010000001.1"/>
</dbReference>
<dbReference type="PANTHER" id="PTHR17985:SF8">
    <property type="entry name" value="TRANSPORT AND GOLGI ORGANIZATION PROTEIN 2 HOMOLOG"/>
    <property type="match status" value="1"/>
</dbReference>
<keyword evidence="2" id="KW-1185">Reference proteome</keyword>
<dbReference type="InterPro" id="IPR008551">
    <property type="entry name" value="TANGO2"/>
</dbReference>
<comment type="caution">
    <text evidence="1">The sequence shown here is derived from an EMBL/GenBank/DDBJ whole genome shotgun (WGS) entry which is preliminary data.</text>
</comment>
<dbReference type="EMBL" id="JAASRN010000001">
    <property type="protein sequence ID" value="NIK72661.1"/>
    <property type="molecule type" value="Genomic_DNA"/>
</dbReference>
<name>A0A846MMG8_9BACT</name>
<proteinExistence type="predicted"/>
<dbReference type="AlphaFoldDB" id="A0A846MMG8"/>